<reference evidence="1" key="1">
    <citation type="submission" date="2022-03" db="EMBL/GenBank/DDBJ databases">
        <authorList>
            <person name="Martin H S."/>
        </authorList>
    </citation>
    <scope>NUCLEOTIDE SEQUENCE</scope>
</reference>
<gene>
    <name evidence="1" type="ORF">IPOD504_LOCUS10811</name>
</gene>
<sequence length="74" mass="8410">MNIVKCLLRTGPTIRSSFGFHYNTLHHVLRPLSTATISPITKPTECAPPLELDKLYKRVELEMRGYKKLGLEKG</sequence>
<keyword evidence="2" id="KW-1185">Reference proteome</keyword>
<dbReference type="Proteomes" id="UP000837857">
    <property type="component" value="Chromosome 26"/>
</dbReference>
<name>A0ABN8IN28_9NEOP</name>
<proteinExistence type="predicted"/>
<dbReference type="EMBL" id="OW152838">
    <property type="protein sequence ID" value="CAH2059304.1"/>
    <property type="molecule type" value="Genomic_DNA"/>
</dbReference>
<evidence type="ECO:0000313" key="2">
    <source>
        <dbReference type="Proteomes" id="UP000837857"/>
    </source>
</evidence>
<feature type="non-terminal residue" evidence="1">
    <location>
        <position position="74"/>
    </location>
</feature>
<protein>
    <submittedName>
        <fullName evidence="1">Uncharacterized protein</fullName>
    </submittedName>
</protein>
<accession>A0ABN8IN28</accession>
<evidence type="ECO:0000313" key="1">
    <source>
        <dbReference type="EMBL" id="CAH2059304.1"/>
    </source>
</evidence>
<organism evidence="1 2">
    <name type="scientific">Iphiclides podalirius</name>
    <name type="common">scarce swallowtail</name>
    <dbReference type="NCBI Taxonomy" id="110791"/>
    <lineage>
        <taxon>Eukaryota</taxon>
        <taxon>Metazoa</taxon>
        <taxon>Ecdysozoa</taxon>
        <taxon>Arthropoda</taxon>
        <taxon>Hexapoda</taxon>
        <taxon>Insecta</taxon>
        <taxon>Pterygota</taxon>
        <taxon>Neoptera</taxon>
        <taxon>Endopterygota</taxon>
        <taxon>Lepidoptera</taxon>
        <taxon>Glossata</taxon>
        <taxon>Ditrysia</taxon>
        <taxon>Papilionoidea</taxon>
        <taxon>Papilionidae</taxon>
        <taxon>Papilioninae</taxon>
        <taxon>Iphiclides</taxon>
    </lineage>
</organism>